<gene>
    <name evidence="1" type="ORF">HPB47_006073</name>
</gene>
<dbReference type="EMBL" id="JABSTQ010010911">
    <property type="protein sequence ID" value="KAG0416846.1"/>
    <property type="molecule type" value="Genomic_DNA"/>
</dbReference>
<comment type="caution">
    <text evidence="1">The sequence shown here is derived from an EMBL/GenBank/DDBJ whole genome shotgun (WGS) entry which is preliminary data.</text>
</comment>
<name>A0AC60PBD3_IXOPE</name>
<accession>A0AC60PBD3</accession>
<reference evidence="1 2" key="1">
    <citation type="journal article" date="2020" name="Cell">
        <title>Large-Scale Comparative Analyses of Tick Genomes Elucidate Their Genetic Diversity and Vector Capacities.</title>
        <authorList>
            <consortium name="Tick Genome and Microbiome Consortium (TIGMIC)"/>
            <person name="Jia N."/>
            <person name="Wang J."/>
            <person name="Shi W."/>
            <person name="Du L."/>
            <person name="Sun Y."/>
            <person name="Zhan W."/>
            <person name="Jiang J.F."/>
            <person name="Wang Q."/>
            <person name="Zhang B."/>
            <person name="Ji P."/>
            <person name="Bell-Sakyi L."/>
            <person name="Cui X.M."/>
            <person name="Yuan T.T."/>
            <person name="Jiang B.G."/>
            <person name="Yang W.F."/>
            <person name="Lam T.T."/>
            <person name="Chang Q.C."/>
            <person name="Ding S.J."/>
            <person name="Wang X.J."/>
            <person name="Zhu J.G."/>
            <person name="Ruan X.D."/>
            <person name="Zhao L."/>
            <person name="Wei J.T."/>
            <person name="Ye R.Z."/>
            <person name="Que T.C."/>
            <person name="Du C.H."/>
            <person name="Zhou Y.H."/>
            <person name="Cheng J.X."/>
            <person name="Dai P.F."/>
            <person name="Guo W.B."/>
            <person name="Han X.H."/>
            <person name="Huang E.J."/>
            <person name="Li L.F."/>
            <person name="Wei W."/>
            <person name="Gao Y.C."/>
            <person name="Liu J.Z."/>
            <person name="Shao H.Z."/>
            <person name="Wang X."/>
            <person name="Wang C.C."/>
            <person name="Yang T.C."/>
            <person name="Huo Q.B."/>
            <person name="Li W."/>
            <person name="Chen H.Y."/>
            <person name="Chen S.E."/>
            <person name="Zhou L.G."/>
            <person name="Ni X.B."/>
            <person name="Tian J.H."/>
            <person name="Sheng Y."/>
            <person name="Liu T."/>
            <person name="Pan Y.S."/>
            <person name="Xia L.Y."/>
            <person name="Li J."/>
            <person name="Zhao F."/>
            <person name="Cao W.C."/>
        </authorList>
    </citation>
    <scope>NUCLEOTIDE SEQUENCE [LARGE SCALE GENOMIC DNA]</scope>
    <source>
        <strain evidence="1">Iper-2018</strain>
    </source>
</reference>
<proteinExistence type="predicted"/>
<keyword evidence="2" id="KW-1185">Reference proteome</keyword>
<evidence type="ECO:0000313" key="1">
    <source>
        <dbReference type="EMBL" id="KAG0416846.1"/>
    </source>
</evidence>
<protein>
    <submittedName>
        <fullName evidence="1">Uncharacterized protein</fullName>
    </submittedName>
</protein>
<dbReference type="Proteomes" id="UP000805193">
    <property type="component" value="Unassembled WGS sequence"/>
</dbReference>
<sequence>MLRLGVYADKHHQSFAPSNIIHRVQMWMRSSYTIQKKEEIVEWHRKDGIDVSKTARHFEVDRKRVWEWNTKYQVLVQQSHGKTKLKRMMGTGPPVFSEEIEDCIDGLPGD</sequence>
<organism evidence="1 2">
    <name type="scientific">Ixodes persulcatus</name>
    <name type="common">Taiga tick</name>
    <dbReference type="NCBI Taxonomy" id="34615"/>
    <lineage>
        <taxon>Eukaryota</taxon>
        <taxon>Metazoa</taxon>
        <taxon>Ecdysozoa</taxon>
        <taxon>Arthropoda</taxon>
        <taxon>Chelicerata</taxon>
        <taxon>Arachnida</taxon>
        <taxon>Acari</taxon>
        <taxon>Parasitiformes</taxon>
        <taxon>Ixodida</taxon>
        <taxon>Ixodoidea</taxon>
        <taxon>Ixodidae</taxon>
        <taxon>Ixodinae</taxon>
        <taxon>Ixodes</taxon>
    </lineage>
</organism>
<evidence type="ECO:0000313" key="2">
    <source>
        <dbReference type="Proteomes" id="UP000805193"/>
    </source>
</evidence>